<dbReference type="EMBL" id="BNJJ01000002">
    <property type="protein sequence ID" value="GHO82717.1"/>
    <property type="molecule type" value="Genomic_DNA"/>
</dbReference>
<proteinExistence type="predicted"/>
<sequence>MTEKQKLPEKKDVGRVSGGRSPHPAYELFVVGELMNGPQHGYKLHAIIQRILGPFQRLSWGTLYPLIRRLEQQGLIMSEREQDDTTASHEGQRQTRKLYHLTDAGRDRFFTLMRDPGEYNSDYPDLFAVKLSKFSLVDASLQLAVLQQYREYLHVLREHYARGSSMVVSNPGIQDQERPFILQLADYHIHSCDATLAWLETKITDLMEQQKKPESEK</sequence>
<dbReference type="Gene3D" id="1.10.10.10">
    <property type="entry name" value="Winged helix-like DNA-binding domain superfamily/Winged helix DNA-binding domain"/>
    <property type="match status" value="1"/>
</dbReference>
<dbReference type="Proteomes" id="UP000635565">
    <property type="component" value="Unassembled WGS sequence"/>
</dbReference>
<accession>A0ABQ3VA13</accession>
<feature type="domain" description="Transcription regulator PadR N-terminal" evidence="2">
    <location>
        <begin position="34"/>
        <end position="108"/>
    </location>
</feature>
<evidence type="ECO:0000313" key="4">
    <source>
        <dbReference type="Proteomes" id="UP000635565"/>
    </source>
</evidence>
<dbReference type="PANTHER" id="PTHR33169:SF26">
    <property type="entry name" value="CONSERVED PROTEIN"/>
    <property type="match status" value="1"/>
</dbReference>
<keyword evidence="4" id="KW-1185">Reference proteome</keyword>
<dbReference type="SUPFAM" id="SSF46785">
    <property type="entry name" value="Winged helix' DNA-binding domain"/>
    <property type="match status" value="1"/>
</dbReference>
<evidence type="ECO:0000259" key="2">
    <source>
        <dbReference type="Pfam" id="PF03551"/>
    </source>
</evidence>
<dbReference type="InterPro" id="IPR036388">
    <property type="entry name" value="WH-like_DNA-bd_sf"/>
</dbReference>
<dbReference type="InterPro" id="IPR005149">
    <property type="entry name" value="Tscrpt_reg_PadR_N"/>
</dbReference>
<dbReference type="InterPro" id="IPR052509">
    <property type="entry name" value="Metal_resp_DNA-bind_regulator"/>
</dbReference>
<feature type="compositionally biased region" description="Basic and acidic residues" evidence="1">
    <location>
        <begin position="1"/>
        <end position="14"/>
    </location>
</feature>
<protein>
    <recommendedName>
        <fullName evidence="2">Transcription regulator PadR N-terminal domain-containing protein</fullName>
    </recommendedName>
</protein>
<organism evidence="3 4">
    <name type="scientific">Dictyobacter formicarum</name>
    <dbReference type="NCBI Taxonomy" id="2778368"/>
    <lineage>
        <taxon>Bacteria</taxon>
        <taxon>Bacillati</taxon>
        <taxon>Chloroflexota</taxon>
        <taxon>Ktedonobacteria</taxon>
        <taxon>Ktedonobacterales</taxon>
        <taxon>Dictyobacteraceae</taxon>
        <taxon>Dictyobacter</taxon>
    </lineage>
</organism>
<dbReference type="Pfam" id="PF03551">
    <property type="entry name" value="PadR"/>
    <property type="match status" value="1"/>
</dbReference>
<evidence type="ECO:0000313" key="3">
    <source>
        <dbReference type="EMBL" id="GHO82717.1"/>
    </source>
</evidence>
<gene>
    <name evidence="3" type="ORF">KSZ_07230</name>
</gene>
<dbReference type="RefSeq" id="WP_201360365.1">
    <property type="nucleotide sequence ID" value="NZ_BNJJ01000002.1"/>
</dbReference>
<dbReference type="PANTHER" id="PTHR33169">
    <property type="entry name" value="PADR-FAMILY TRANSCRIPTIONAL REGULATOR"/>
    <property type="match status" value="1"/>
</dbReference>
<name>A0ABQ3VA13_9CHLR</name>
<comment type="caution">
    <text evidence="3">The sequence shown here is derived from an EMBL/GenBank/DDBJ whole genome shotgun (WGS) entry which is preliminary data.</text>
</comment>
<dbReference type="InterPro" id="IPR036390">
    <property type="entry name" value="WH_DNA-bd_sf"/>
</dbReference>
<evidence type="ECO:0000256" key="1">
    <source>
        <dbReference type="SAM" id="MobiDB-lite"/>
    </source>
</evidence>
<reference evidence="3 4" key="1">
    <citation type="journal article" date="2021" name="Int. J. Syst. Evol. Microbiol.">
        <title>Reticulibacter mediterranei gen. nov., sp. nov., within the new family Reticulibacteraceae fam. nov., and Ktedonospora formicarum gen. nov., sp. nov., Ktedonobacter robiniae sp. nov., Dictyobacter formicarum sp. nov. and Dictyobacter arantiisoli sp. nov., belonging to the class Ktedonobacteria.</title>
        <authorList>
            <person name="Yabe S."/>
            <person name="Zheng Y."/>
            <person name="Wang C.M."/>
            <person name="Sakai Y."/>
            <person name="Abe K."/>
            <person name="Yokota A."/>
            <person name="Donadio S."/>
            <person name="Cavaletti L."/>
            <person name="Monciardini P."/>
        </authorList>
    </citation>
    <scope>NUCLEOTIDE SEQUENCE [LARGE SCALE GENOMIC DNA]</scope>
    <source>
        <strain evidence="3 4">SOSP1-9</strain>
    </source>
</reference>
<feature type="region of interest" description="Disordered" evidence="1">
    <location>
        <begin position="1"/>
        <end position="20"/>
    </location>
</feature>